<dbReference type="InterPro" id="IPR058791">
    <property type="entry name" value="3HB_CusB"/>
</dbReference>
<evidence type="ECO:0000259" key="6">
    <source>
        <dbReference type="Pfam" id="PF25869"/>
    </source>
</evidence>
<protein>
    <submittedName>
        <fullName evidence="9">Membrane fusion protein, Cu(I)/Ag(I) efflux system</fullName>
    </submittedName>
</protein>
<dbReference type="GO" id="GO:0030288">
    <property type="term" value="C:outer membrane-bounded periplasmic space"/>
    <property type="evidence" value="ECO:0007669"/>
    <property type="project" value="TreeGrafter"/>
</dbReference>
<dbReference type="SUPFAM" id="SSF111369">
    <property type="entry name" value="HlyD-like secretion proteins"/>
    <property type="match status" value="1"/>
</dbReference>
<evidence type="ECO:0000313" key="10">
    <source>
        <dbReference type="Proteomes" id="UP000199440"/>
    </source>
</evidence>
<dbReference type="FunFam" id="2.40.30.170:FF:000010">
    <property type="entry name" value="Efflux RND transporter periplasmic adaptor subunit"/>
    <property type="match status" value="1"/>
</dbReference>
<evidence type="ECO:0000259" key="4">
    <source>
        <dbReference type="Pfam" id="PF11827"/>
    </source>
</evidence>
<keyword evidence="2" id="KW-0813">Transport</keyword>
<dbReference type="InterPro" id="IPR058649">
    <property type="entry name" value="CzcB_C"/>
</dbReference>
<evidence type="ECO:0000259" key="7">
    <source>
        <dbReference type="Pfam" id="PF25954"/>
    </source>
</evidence>
<dbReference type="InterPro" id="IPR051909">
    <property type="entry name" value="MFP_Cation_Efflux"/>
</dbReference>
<evidence type="ECO:0000313" key="9">
    <source>
        <dbReference type="EMBL" id="SDM03337.1"/>
    </source>
</evidence>
<feature type="domain" description="DUF3347" evidence="4">
    <location>
        <begin position="436"/>
        <end position="520"/>
    </location>
</feature>
<dbReference type="InterPro" id="IPR006143">
    <property type="entry name" value="RND_pump_MFP"/>
</dbReference>
<dbReference type="Pfam" id="PF11827">
    <property type="entry name" value="DUF3347"/>
    <property type="match status" value="1"/>
</dbReference>
<accession>A0A1G9PYQ8</accession>
<dbReference type="InterPro" id="IPR045800">
    <property type="entry name" value="HMBD"/>
</dbReference>
<evidence type="ECO:0000256" key="1">
    <source>
        <dbReference type="ARBA" id="ARBA00009477"/>
    </source>
</evidence>
<feature type="domain" description="Heavy metal binding" evidence="5">
    <location>
        <begin position="45"/>
        <end position="70"/>
    </location>
</feature>
<dbReference type="PANTHER" id="PTHR30097">
    <property type="entry name" value="CATION EFFLUX SYSTEM PROTEIN CUSB"/>
    <property type="match status" value="1"/>
</dbReference>
<feature type="domain" description="CusB-like beta-barrel" evidence="7">
    <location>
        <begin position="244"/>
        <end position="317"/>
    </location>
</feature>
<dbReference type="Proteomes" id="UP000199440">
    <property type="component" value="Unassembled WGS sequence"/>
</dbReference>
<gene>
    <name evidence="9" type="ORF">SAMN04488514_104198</name>
</gene>
<feature type="domain" description="CzcB-like C-terminal circularly permuted SH3-like" evidence="8">
    <location>
        <begin position="326"/>
        <end position="388"/>
    </location>
</feature>
<dbReference type="InterPro" id="IPR021782">
    <property type="entry name" value="DUF3347"/>
</dbReference>
<dbReference type="GO" id="GO:0015679">
    <property type="term" value="P:plasma membrane copper ion transport"/>
    <property type="evidence" value="ECO:0007669"/>
    <property type="project" value="TreeGrafter"/>
</dbReference>
<dbReference type="GO" id="GO:0022857">
    <property type="term" value="F:transmembrane transporter activity"/>
    <property type="evidence" value="ECO:0007669"/>
    <property type="project" value="InterPro"/>
</dbReference>
<keyword evidence="3" id="KW-0812">Transmembrane</keyword>
<sequence length="567" mass="62993">MIKKYGTYLAVLAVGLVLGYFIFGNSGNHAEQHGHEVTSENSVMWTCSMHTQIMLPEKGSCPLCGMDLIPSETSTMVTNQFKMSEEALALANIETITVGMGELQNNQLTLSGKITANEKTNGIQTTVFDGRIEKLNVNYVGQYVKKGQQLGYIYSPDLYLAQDKLLTSASYKDSHQKLYDAARNTLGLWKMTDEQINEVLRTKKPMMKFPIYSDVSGTVTEVLATEGNWYKVGDPLYKVSNLYTVWAVFDAYENQLTALKQGQNITIVSNAFNDELQAKISFIEPVLNDALRTVSVRVTLNNKDQLLKPGMFVQGQVEVVDDEQALTVPKSAVLWTGKRSLVYIKPNPDLPVFEMTEVTLGNAIGNSYVILSGLSNGDEVVVNGTFTVDAAAQLQGKKSMMSNKMSVKTDEVMMDGHTDAMHFKGDFINKFTKAIHVYIDLKDALVATNADKSMEKAKVLLSQLNEIDNTMLEEAVQIPLENIKTNAKHISETNDIKVQRQYFKPLSEGMVAITSNFSDLDQPIYVQFCPMADGNKGGNWLSFQDQVRNPYFGDMMLTCGSVTKTIQ</sequence>
<keyword evidence="3" id="KW-1133">Transmembrane helix</keyword>
<evidence type="ECO:0000259" key="8">
    <source>
        <dbReference type="Pfam" id="PF25975"/>
    </source>
</evidence>
<comment type="similarity">
    <text evidence="1">Belongs to the membrane fusion protein (MFP) (TC 8.A.1) family.</text>
</comment>
<dbReference type="GO" id="GO:0016020">
    <property type="term" value="C:membrane"/>
    <property type="evidence" value="ECO:0007669"/>
    <property type="project" value="InterPro"/>
</dbReference>
<name>A0A1G9PYQ8_9FLAO</name>
<keyword evidence="3" id="KW-0472">Membrane</keyword>
<dbReference type="Gene3D" id="2.40.30.170">
    <property type="match status" value="1"/>
</dbReference>
<dbReference type="STRING" id="192904.SAMN04488514_104198"/>
<dbReference type="Gene3D" id="2.40.420.20">
    <property type="match status" value="1"/>
</dbReference>
<dbReference type="Pfam" id="PF25954">
    <property type="entry name" value="Beta-barrel_RND_2"/>
    <property type="match status" value="1"/>
</dbReference>
<feature type="domain" description="CusB-like three alpha-helical bundle" evidence="6">
    <location>
        <begin position="157"/>
        <end position="205"/>
    </location>
</feature>
<dbReference type="GO" id="GO:0060003">
    <property type="term" value="P:copper ion export"/>
    <property type="evidence" value="ECO:0007669"/>
    <property type="project" value="TreeGrafter"/>
</dbReference>
<evidence type="ECO:0000256" key="2">
    <source>
        <dbReference type="ARBA" id="ARBA00022448"/>
    </source>
</evidence>
<reference evidence="9 10" key="1">
    <citation type="submission" date="2016-10" db="EMBL/GenBank/DDBJ databases">
        <authorList>
            <person name="de Groot N.N."/>
        </authorList>
    </citation>
    <scope>NUCLEOTIDE SEQUENCE [LARGE SCALE GENOMIC DNA]</scope>
    <source>
        <strain evidence="9 10">DSM 19886</strain>
    </source>
</reference>
<dbReference type="AlphaFoldDB" id="A0A1G9PYQ8"/>
<dbReference type="Gene3D" id="2.40.50.100">
    <property type="match status" value="1"/>
</dbReference>
<evidence type="ECO:0000259" key="5">
    <source>
        <dbReference type="Pfam" id="PF19335"/>
    </source>
</evidence>
<organism evidence="9 10">
    <name type="scientific">Kriegella aquimaris</name>
    <dbReference type="NCBI Taxonomy" id="192904"/>
    <lineage>
        <taxon>Bacteria</taxon>
        <taxon>Pseudomonadati</taxon>
        <taxon>Bacteroidota</taxon>
        <taxon>Flavobacteriia</taxon>
        <taxon>Flavobacteriales</taxon>
        <taxon>Flavobacteriaceae</taxon>
        <taxon>Kriegella</taxon>
    </lineage>
</organism>
<dbReference type="NCBIfam" id="TIGR01730">
    <property type="entry name" value="RND_mfp"/>
    <property type="match status" value="1"/>
</dbReference>
<dbReference type="InterPro" id="IPR058792">
    <property type="entry name" value="Beta-barrel_RND_2"/>
</dbReference>
<proteinExistence type="inferred from homology"/>
<dbReference type="PANTHER" id="PTHR30097:SF15">
    <property type="entry name" value="CATION EFFLUX SYSTEM PROTEIN CUSB"/>
    <property type="match status" value="1"/>
</dbReference>
<evidence type="ECO:0000256" key="3">
    <source>
        <dbReference type="SAM" id="Phobius"/>
    </source>
</evidence>
<dbReference type="GO" id="GO:0046914">
    <property type="term" value="F:transition metal ion binding"/>
    <property type="evidence" value="ECO:0007669"/>
    <property type="project" value="TreeGrafter"/>
</dbReference>
<feature type="transmembrane region" description="Helical" evidence="3">
    <location>
        <begin position="5"/>
        <end position="23"/>
    </location>
</feature>
<keyword evidence="10" id="KW-1185">Reference proteome</keyword>
<dbReference type="RefSeq" id="WP_245731401.1">
    <property type="nucleotide sequence ID" value="NZ_FNGV01000004.1"/>
</dbReference>
<dbReference type="Pfam" id="PF19335">
    <property type="entry name" value="HMBD"/>
    <property type="match status" value="1"/>
</dbReference>
<dbReference type="Pfam" id="PF25975">
    <property type="entry name" value="CzcB_C"/>
    <property type="match status" value="1"/>
</dbReference>
<dbReference type="EMBL" id="FNGV01000004">
    <property type="protein sequence ID" value="SDM03337.1"/>
    <property type="molecule type" value="Genomic_DNA"/>
</dbReference>
<dbReference type="Pfam" id="PF25869">
    <property type="entry name" value="3HB_CusB"/>
    <property type="match status" value="1"/>
</dbReference>